<dbReference type="PROSITE" id="PS00972">
    <property type="entry name" value="USP_1"/>
    <property type="match status" value="1"/>
</dbReference>
<evidence type="ECO:0000256" key="3">
    <source>
        <dbReference type="ARBA" id="ARBA00004556"/>
    </source>
</evidence>
<dbReference type="Gene3D" id="2.30.30.190">
    <property type="entry name" value="CAP Gly-rich-like domain"/>
    <property type="match status" value="2"/>
</dbReference>
<keyword evidence="9" id="KW-0479">Metal-binding</keyword>
<evidence type="ECO:0000256" key="5">
    <source>
        <dbReference type="ARBA" id="ARBA00012759"/>
    </source>
</evidence>
<dbReference type="InterPro" id="IPR038765">
    <property type="entry name" value="Papain-like_cys_pep_sf"/>
</dbReference>
<evidence type="ECO:0000256" key="10">
    <source>
        <dbReference type="ARBA" id="ARBA00022786"/>
    </source>
</evidence>
<evidence type="ECO:0000256" key="4">
    <source>
        <dbReference type="ARBA" id="ARBA00009085"/>
    </source>
</evidence>
<dbReference type="SUPFAM" id="SSF54001">
    <property type="entry name" value="Cysteine proteinases"/>
    <property type="match status" value="1"/>
</dbReference>
<evidence type="ECO:0000313" key="18">
    <source>
        <dbReference type="Proteomes" id="UP001181693"/>
    </source>
</evidence>
<evidence type="ECO:0000256" key="1">
    <source>
        <dbReference type="ARBA" id="ARBA00000707"/>
    </source>
</evidence>
<keyword evidence="18" id="KW-1185">Reference proteome</keyword>
<evidence type="ECO:0000256" key="6">
    <source>
        <dbReference type="ARBA" id="ARBA00022490"/>
    </source>
</evidence>
<dbReference type="FunFam" id="2.30.30.190:FF:000007">
    <property type="entry name" value="Putative ubiquitin carboxyl-terminal hydrolase CYLD"/>
    <property type="match status" value="1"/>
</dbReference>
<feature type="region of interest" description="Disordered" evidence="14">
    <location>
        <begin position="223"/>
        <end position="267"/>
    </location>
</feature>
<keyword evidence="11" id="KW-0378">Hydrolase</keyword>
<feature type="compositionally biased region" description="Polar residues" evidence="14">
    <location>
        <begin position="241"/>
        <end position="252"/>
    </location>
</feature>
<feature type="domain" description="USP" evidence="15">
    <location>
        <begin position="448"/>
        <end position="782"/>
    </location>
</feature>
<evidence type="ECO:0000256" key="12">
    <source>
        <dbReference type="ARBA" id="ARBA00022807"/>
    </source>
</evidence>
<comment type="catalytic activity">
    <reaction evidence="1">
        <text>Thiol-dependent hydrolysis of ester, thioester, amide, peptide and isopeptide bonds formed by the C-terminal Gly of ubiquitin (a 76-residue protein attached to proteins as an intracellular targeting signal).</text>
        <dbReference type="EC" id="3.4.19.12"/>
    </reaction>
</comment>
<dbReference type="PROSITE" id="PS50245">
    <property type="entry name" value="CAP_GLY_2"/>
    <property type="match status" value="1"/>
</dbReference>
<proteinExistence type="inferred from homology"/>
<gene>
    <name evidence="17" type="ORF">GDO54_002555</name>
</gene>
<keyword evidence="13" id="KW-0862">Zinc</keyword>
<dbReference type="InterPro" id="IPR028889">
    <property type="entry name" value="USP"/>
</dbReference>
<dbReference type="EMBL" id="DYDO01000010">
    <property type="protein sequence ID" value="DBA17040.1"/>
    <property type="molecule type" value="Genomic_DNA"/>
</dbReference>
<keyword evidence="6" id="KW-0963">Cytoplasm</keyword>
<reference evidence="17" key="1">
    <citation type="thesis" date="2020" institute="ProQuest LLC" country="789 East Eisenhower Parkway, Ann Arbor, MI, USA">
        <title>Comparative Genomics and Chromosome Evolution.</title>
        <authorList>
            <person name="Mudd A.B."/>
        </authorList>
    </citation>
    <scope>NUCLEOTIDE SEQUENCE</scope>
    <source>
        <strain evidence="17">1538</strain>
        <tissue evidence="17">Blood</tissue>
    </source>
</reference>
<accession>A0AAV3A058</accession>
<sequence>MSSNLWGQEKSSSTYWEERIFYLLVQECSLVDKPPQKQNKIPRGSIGQFVQERSAVAHSRSIPSKSKKVQIAIKILDQPHTFLFVDEKDVIEIAEKLAELLLAITNCEERYSLFKNKVRLSKALQIETGSAVRVYMRPGDGHYPGVVRYRGPLMPERPVTGIWFGVELLHAFVFFVAGSTSESGSRNRSEFFYTLNGSSIETPHQPKSKSNWYMEEARERSLRSSGLQESSRCEVVEDSAKSLTETSPSSYGHCSPPLQPTASSCSPGENRFHSLPFSLSKMSSTNGTMGHTPLSLSVQSVIGDINHTSLQDSPPELPHMSNLHGLEVGSLAEVKENPPFYGVIRWIGQPVGVNEMLAGLELEDECAGCTDGTFKGTRYFTCAPKKALFVKLKSCRPDSRFASLQPVSNQIERCNSLAFGGYLSEVVEGNTPPRTEKEGLEVMIGKKKGIQGHYNSCYLDSTLFCLFSFSSVLDSVLLRPKEKTDVEYYSETQALLRTEIVNPLRIYGYVCATKIMKLRKILEKVEAASGFTSEEKAGQKVQDCYFYQIFMEKNENVGVPTIQQLLEWSFINSNLKFAEAPSCLIVQMPRFGKDFKMFNKIFPSLDLNITDLLEDTPRQCRICGGLAMYECRECYDDTEISAGKIKQFCKTCNTQVHLHPKRQHHKFNPVSLPKEIHDWDWRRGCIPYQKMDLFAVLCIETSHYVAFVKYGREDSAWVFFDSMADRDGGQNGFNIPQVTPCPEVGEYLKMSLEELHALDSRNIQGCARRLLCDAYMCMYQSPTMSLYK</sequence>
<dbReference type="GO" id="GO:0048471">
    <property type="term" value="C:perinuclear region of cytoplasm"/>
    <property type="evidence" value="ECO:0007669"/>
    <property type="project" value="UniProtKB-SubCell"/>
</dbReference>
<keyword evidence="10" id="KW-0833">Ubl conjugation pathway</keyword>
<dbReference type="PANTHER" id="PTHR11830">
    <property type="entry name" value="40S RIBOSOMAL PROTEIN S3A"/>
    <property type="match status" value="1"/>
</dbReference>
<dbReference type="Gene3D" id="3.90.70.10">
    <property type="entry name" value="Cysteine proteinases"/>
    <property type="match status" value="2"/>
</dbReference>
<keyword evidence="8" id="KW-0645">Protease</keyword>
<comment type="caution">
    <text evidence="17">The sequence shown here is derived from an EMBL/GenBank/DDBJ whole genome shotgun (WGS) entry which is preliminary data.</text>
</comment>
<evidence type="ECO:0000256" key="8">
    <source>
        <dbReference type="ARBA" id="ARBA00022670"/>
    </source>
</evidence>
<dbReference type="EC" id="3.4.19.12" evidence="5"/>
<dbReference type="PROSITE" id="PS50235">
    <property type="entry name" value="USP_3"/>
    <property type="match status" value="1"/>
</dbReference>
<protein>
    <recommendedName>
        <fullName evidence="5">ubiquitinyl hydrolase 1</fullName>
        <ecNumber evidence="5">3.4.19.12</ecNumber>
    </recommendedName>
</protein>
<dbReference type="Proteomes" id="UP001181693">
    <property type="component" value="Unassembled WGS sequence"/>
</dbReference>
<dbReference type="Pfam" id="PF16607">
    <property type="entry name" value="CYLD_phos_site"/>
    <property type="match status" value="2"/>
</dbReference>
<evidence type="ECO:0000256" key="13">
    <source>
        <dbReference type="ARBA" id="ARBA00022833"/>
    </source>
</evidence>
<evidence type="ECO:0000313" key="17">
    <source>
        <dbReference type="EMBL" id="DBA17040.1"/>
    </source>
</evidence>
<dbReference type="Pfam" id="PF01302">
    <property type="entry name" value="CAP_GLY"/>
    <property type="match status" value="1"/>
</dbReference>
<evidence type="ECO:0000256" key="9">
    <source>
        <dbReference type="ARBA" id="ARBA00022723"/>
    </source>
</evidence>
<dbReference type="SMART" id="SM01052">
    <property type="entry name" value="CAP_GLY"/>
    <property type="match status" value="1"/>
</dbReference>
<comment type="subcellular location">
    <subcellularLocation>
        <location evidence="2">Cytoplasm</location>
        <location evidence="2">Cytoskeleton</location>
        <location evidence="2">Microtubule organizing center</location>
        <location evidence="2">Centrosome</location>
    </subcellularLocation>
    <subcellularLocation>
        <location evidence="3">Cytoplasm</location>
        <location evidence="3">Perinuclear region</location>
    </subcellularLocation>
</comment>
<evidence type="ECO:0000256" key="14">
    <source>
        <dbReference type="SAM" id="MobiDB-lite"/>
    </source>
</evidence>
<organism evidence="17 18">
    <name type="scientific">Pyxicephalus adspersus</name>
    <name type="common">African bullfrog</name>
    <dbReference type="NCBI Taxonomy" id="30357"/>
    <lineage>
        <taxon>Eukaryota</taxon>
        <taxon>Metazoa</taxon>
        <taxon>Chordata</taxon>
        <taxon>Craniata</taxon>
        <taxon>Vertebrata</taxon>
        <taxon>Euteleostomi</taxon>
        <taxon>Amphibia</taxon>
        <taxon>Batrachia</taxon>
        <taxon>Anura</taxon>
        <taxon>Neobatrachia</taxon>
        <taxon>Ranoidea</taxon>
        <taxon>Pyxicephalidae</taxon>
        <taxon>Pyxicephalinae</taxon>
        <taxon>Pyxicephalus</taxon>
    </lineage>
</organism>
<keyword evidence="12" id="KW-0788">Thiol protease</keyword>
<dbReference type="InterPro" id="IPR036859">
    <property type="entry name" value="CAP-Gly_dom_sf"/>
</dbReference>
<dbReference type="AlphaFoldDB" id="A0AAV3A058"/>
<dbReference type="SUPFAM" id="SSF74924">
    <property type="entry name" value="Cap-Gly domain"/>
    <property type="match status" value="2"/>
</dbReference>
<dbReference type="InterPro" id="IPR018200">
    <property type="entry name" value="USP_CS"/>
</dbReference>
<keyword evidence="7" id="KW-0597">Phosphoprotein</keyword>
<feature type="compositionally biased region" description="Basic and acidic residues" evidence="14">
    <location>
        <begin position="231"/>
        <end position="240"/>
    </location>
</feature>
<dbReference type="GO" id="GO:0046872">
    <property type="term" value="F:metal ion binding"/>
    <property type="evidence" value="ECO:0007669"/>
    <property type="project" value="UniProtKB-KW"/>
</dbReference>
<feature type="domain" description="CAP-Gly" evidence="16">
    <location>
        <begin position="348"/>
        <end position="391"/>
    </location>
</feature>
<dbReference type="FunFam" id="3.90.70.10:FF:000009">
    <property type="entry name" value="Putative ubiquitin carboxyl-terminal hydrolase CYLD"/>
    <property type="match status" value="1"/>
</dbReference>
<evidence type="ECO:0000256" key="2">
    <source>
        <dbReference type="ARBA" id="ARBA00004300"/>
    </source>
</evidence>
<name>A0AAV3A058_PYXAD</name>
<comment type="similarity">
    <text evidence="4">Belongs to the peptidase C19 family.</text>
</comment>
<dbReference type="InterPro" id="IPR000938">
    <property type="entry name" value="CAP-Gly_domain"/>
</dbReference>
<dbReference type="GO" id="GO:0005813">
    <property type="term" value="C:centrosome"/>
    <property type="evidence" value="ECO:0007669"/>
    <property type="project" value="UniProtKB-SubCell"/>
</dbReference>
<dbReference type="GO" id="GO:0004843">
    <property type="term" value="F:cysteine-type deubiquitinase activity"/>
    <property type="evidence" value="ECO:0007669"/>
    <property type="project" value="UniProtKB-EC"/>
</dbReference>
<evidence type="ECO:0000256" key="7">
    <source>
        <dbReference type="ARBA" id="ARBA00022553"/>
    </source>
</evidence>
<evidence type="ECO:0000259" key="15">
    <source>
        <dbReference type="PROSITE" id="PS50235"/>
    </source>
</evidence>
<dbReference type="CDD" id="cd02670">
    <property type="entry name" value="Peptidase_C19N"/>
    <property type="match status" value="1"/>
</dbReference>
<evidence type="ECO:0000259" key="16">
    <source>
        <dbReference type="PROSITE" id="PS50245"/>
    </source>
</evidence>
<dbReference type="GO" id="GO:0006508">
    <property type="term" value="P:proteolysis"/>
    <property type="evidence" value="ECO:0007669"/>
    <property type="project" value="UniProtKB-KW"/>
</dbReference>
<evidence type="ECO:0000256" key="11">
    <source>
        <dbReference type="ARBA" id="ARBA00022801"/>
    </source>
</evidence>